<feature type="region of interest" description="Disordered" evidence="1">
    <location>
        <begin position="114"/>
        <end position="209"/>
    </location>
</feature>
<feature type="compositionally biased region" description="Basic and acidic residues" evidence="1">
    <location>
        <begin position="199"/>
        <end position="209"/>
    </location>
</feature>
<dbReference type="EMBL" id="HBNR01002899">
    <property type="protein sequence ID" value="CAE4562419.1"/>
    <property type="molecule type" value="Transcribed_RNA"/>
</dbReference>
<evidence type="ECO:0000256" key="1">
    <source>
        <dbReference type="SAM" id="MobiDB-lite"/>
    </source>
</evidence>
<organism evidence="2">
    <name type="scientific">Alexandrium monilatum</name>
    <dbReference type="NCBI Taxonomy" id="311494"/>
    <lineage>
        <taxon>Eukaryota</taxon>
        <taxon>Sar</taxon>
        <taxon>Alveolata</taxon>
        <taxon>Dinophyceae</taxon>
        <taxon>Gonyaulacales</taxon>
        <taxon>Pyrocystaceae</taxon>
        <taxon>Alexandrium</taxon>
    </lineage>
</organism>
<evidence type="ECO:0000313" key="2">
    <source>
        <dbReference type="EMBL" id="CAE4562419.1"/>
    </source>
</evidence>
<protein>
    <submittedName>
        <fullName evidence="2">Uncharacterized protein</fullName>
    </submittedName>
</protein>
<feature type="compositionally biased region" description="Low complexity" evidence="1">
    <location>
        <begin position="164"/>
        <end position="192"/>
    </location>
</feature>
<reference evidence="2" key="1">
    <citation type="submission" date="2021-01" db="EMBL/GenBank/DDBJ databases">
        <authorList>
            <person name="Corre E."/>
            <person name="Pelletier E."/>
            <person name="Niang G."/>
            <person name="Scheremetjew M."/>
            <person name="Finn R."/>
            <person name="Kale V."/>
            <person name="Holt S."/>
            <person name="Cochrane G."/>
            <person name="Meng A."/>
            <person name="Brown T."/>
            <person name="Cohen L."/>
        </authorList>
    </citation>
    <scope>NUCLEOTIDE SEQUENCE</scope>
    <source>
        <strain evidence="2">CCMP3105</strain>
    </source>
</reference>
<name>A0A7S4PTP7_9DINO</name>
<feature type="region of interest" description="Disordered" evidence="1">
    <location>
        <begin position="1"/>
        <end position="34"/>
    </location>
</feature>
<sequence length="209" mass="22183">MAQVAARPWTLPQPEFAPLPPQWGTGGGLAAMNGPLRPSGLLRWHTGNNLRGNRVVQCKNQEREDPTLAMESSRRAEAERMARRALRLAEGGRCGGLNDRQEVIDKREWVDNSGYDDFGRRISKPAAGDAATGSAPSRDSTTAKELSREERRQAALERLRRKGSAAGPGAAGAAAPAGAAGSGLDAAASAGRSRSRSRPPGERPAPEQE</sequence>
<dbReference type="AlphaFoldDB" id="A0A7S4PTP7"/>
<accession>A0A7S4PTP7</accession>
<gene>
    <name evidence="2" type="ORF">AMON00008_LOCUS2038</name>
</gene>
<proteinExistence type="predicted"/>
<feature type="compositionally biased region" description="Basic and acidic residues" evidence="1">
    <location>
        <begin position="141"/>
        <end position="158"/>
    </location>
</feature>